<dbReference type="Gene3D" id="3.30.465.10">
    <property type="match status" value="1"/>
</dbReference>
<dbReference type="InterPro" id="IPR016167">
    <property type="entry name" value="FAD-bd_PCMH_sub1"/>
</dbReference>
<evidence type="ECO:0000313" key="8">
    <source>
        <dbReference type="Proteomes" id="UP000501991"/>
    </source>
</evidence>
<proteinExistence type="inferred from homology"/>
<dbReference type="InterPro" id="IPR016169">
    <property type="entry name" value="FAD-bd_PCMH_sub2"/>
</dbReference>
<comment type="cofactor">
    <cofactor evidence="1">
        <name>FAD</name>
        <dbReference type="ChEBI" id="CHEBI:57692"/>
    </cofactor>
</comment>
<dbReference type="GO" id="GO:0022904">
    <property type="term" value="P:respiratory electron transport chain"/>
    <property type="evidence" value="ECO:0007669"/>
    <property type="project" value="TreeGrafter"/>
</dbReference>
<dbReference type="Pfam" id="PF01565">
    <property type="entry name" value="FAD_binding_4"/>
    <property type="match status" value="1"/>
</dbReference>
<dbReference type="InterPro" id="IPR016171">
    <property type="entry name" value="Vanillyl_alc_oxidase_C-sub2"/>
</dbReference>
<dbReference type="PANTHER" id="PTHR43716:SF1">
    <property type="entry name" value="D-2-HYDROXYGLUTARATE DEHYDROGENASE, MITOCHONDRIAL"/>
    <property type="match status" value="1"/>
</dbReference>
<evidence type="ECO:0000313" key="7">
    <source>
        <dbReference type="EMBL" id="QID18844.1"/>
    </source>
</evidence>
<evidence type="ECO:0000256" key="5">
    <source>
        <dbReference type="ARBA" id="ARBA00023002"/>
    </source>
</evidence>
<feature type="domain" description="FAD-binding PCMH-type" evidence="6">
    <location>
        <begin position="34"/>
        <end position="213"/>
    </location>
</feature>
<dbReference type="GO" id="GO:0016491">
    <property type="term" value="F:oxidoreductase activity"/>
    <property type="evidence" value="ECO:0007669"/>
    <property type="project" value="UniProtKB-KW"/>
</dbReference>
<dbReference type="Gene3D" id="1.10.45.10">
    <property type="entry name" value="Vanillyl-alcohol Oxidase, Chain A, domain 4"/>
    <property type="match status" value="1"/>
</dbReference>
<dbReference type="Pfam" id="PF02913">
    <property type="entry name" value="FAD-oxidase_C"/>
    <property type="match status" value="1"/>
</dbReference>
<evidence type="ECO:0000256" key="1">
    <source>
        <dbReference type="ARBA" id="ARBA00001974"/>
    </source>
</evidence>
<dbReference type="FunFam" id="1.10.45.10:FF:000001">
    <property type="entry name" value="D-lactate dehydrogenase mitochondrial"/>
    <property type="match status" value="1"/>
</dbReference>
<dbReference type="InterPro" id="IPR016164">
    <property type="entry name" value="FAD-linked_Oxase-like_C"/>
</dbReference>
<keyword evidence="3" id="KW-0285">Flavoprotein</keyword>
<dbReference type="Proteomes" id="UP000501991">
    <property type="component" value="Chromosome"/>
</dbReference>
<organism evidence="7 8">
    <name type="scientific">Nitrogeniibacter mangrovi</name>
    <dbReference type="NCBI Taxonomy" id="2016596"/>
    <lineage>
        <taxon>Bacteria</taxon>
        <taxon>Pseudomonadati</taxon>
        <taxon>Pseudomonadota</taxon>
        <taxon>Betaproteobacteria</taxon>
        <taxon>Rhodocyclales</taxon>
        <taxon>Zoogloeaceae</taxon>
        <taxon>Nitrogeniibacter</taxon>
    </lineage>
</organism>
<dbReference type="GO" id="GO:0071949">
    <property type="term" value="F:FAD binding"/>
    <property type="evidence" value="ECO:0007669"/>
    <property type="project" value="InterPro"/>
</dbReference>
<evidence type="ECO:0000256" key="2">
    <source>
        <dbReference type="ARBA" id="ARBA00008000"/>
    </source>
</evidence>
<dbReference type="AlphaFoldDB" id="A0A6C1B9C3"/>
<dbReference type="PANTHER" id="PTHR43716">
    <property type="entry name" value="D-2-HYDROXYGLUTARATE DEHYDROGENASE, MITOCHONDRIAL"/>
    <property type="match status" value="1"/>
</dbReference>
<accession>A0A6C1B9C3</accession>
<dbReference type="KEGG" id="azq:G3580_15175"/>
<evidence type="ECO:0000256" key="3">
    <source>
        <dbReference type="ARBA" id="ARBA00022630"/>
    </source>
</evidence>
<dbReference type="InterPro" id="IPR016166">
    <property type="entry name" value="FAD-bd_PCMH"/>
</dbReference>
<evidence type="ECO:0000256" key="4">
    <source>
        <dbReference type="ARBA" id="ARBA00022827"/>
    </source>
</evidence>
<gene>
    <name evidence="7" type="ORF">G3580_15175</name>
</gene>
<dbReference type="Gene3D" id="3.30.70.2190">
    <property type="match status" value="1"/>
</dbReference>
<dbReference type="InterPro" id="IPR006094">
    <property type="entry name" value="Oxid_FAD_bind_N"/>
</dbReference>
<sequence>MDALIDAIRHVVGETGLVRGEAVAARATSYWDPAPCRARAIVRPASTAEVAEVLRLCHAAGQAVVTQGGVTGCSQGADARAGELVLSTERLNAIEAIDPVGGTATVQAGVTLQALQEAARAHDRLFALDLGARGSCTVGGNVATNAGGINVLRYGMMRAQVLGLEAVLADGTIVSSMNHMLKNNSGFDLKQLMIGTEGTLGVVTRVVVRLHPLPASRNTALVALRDFDAVTELLTRMQRDMAGTLSAFEVMWNLYYRAATAPGGHRAPMADAHPFYVLMEAEGADTTADAARFEAVLAAVLDAGLIDDAVLPQSEAERRALWEIRENFEAMLVGRETFLYDVSLPIGEMAGYADEVLAAMDATWPQGRAIIFGHVADGNLHLFIQPQQAGATHAQSDALVYAPLTRRQGAVSAEHGIGQEKLGWLDRCRSAAEIALMRTLKQALDPKGILNPGRVIPPP</sequence>
<comment type="similarity">
    <text evidence="2">Belongs to the FAD-binding oxidoreductase/transferase type 4 family.</text>
</comment>
<dbReference type="InterPro" id="IPR051264">
    <property type="entry name" value="FAD-oxidored/transferase_4"/>
</dbReference>
<name>A0A6C1B9C3_9RHOO</name>
<dbReference type="Gene3D" id="3.30.70.2740">
    <property type="match status" value="1"/>
</dbReference>
<dbReference type="Gene3D" id="3.30.43.10">
    <property type="entry name" value="Uridine Diphospho-n-acetylenolpyruvylglucosamine Reductase, domain 2"/>
    <property type="match status" value="1"/>
</dbReference>
<protein>
    <submittedName>
        <fullName evidence="7">FAD-binding oxidoreductase</fullName>
    </submittedName>
</protein>
<dbReference type="RefSeq" id="WP_173766895.1">
    <property type="nucleotide sequence ID" value="NZ_CP048836.1"/>
</dbReference>
<dbReference type="SUPFAM" id="SSF55103">
    <property type="entry name" value="FAD-linked oxidases, C-terminal domain"/>
    <property type="match status" value="1"/>
</dbReference>
<keyword evidence="8" id="KW-1185">Reference proteome</keyword>
<keyword evidence="4" id="KW-0274">FAD</keyword>
<evidence type="ECO:0000259" key="6">
    <source>
        <dbReference type="PROSITE" id="PS51387"/>
    </source>
</evidence>
<keyword evidence="5" id="KW-0560">Oxidoreductase</keyword>
<dbReference type="EMBL" id="CP048836">
    <property type="protein sequence ID" value="QID18844.1"/>
    <property type="molecule type" value="Genomic_DNA"/>
</dbReference>
<dbReference type="InterPro" id="IPR036318">
    <property type="entry name" value="FAD-bd_PCMH-like_sf"/>
</dbReference>
<dbReference type="SUPFAM" id="SSF56176">
    <property type="entry name" value="FAD-binding/transporter-associated domain-like"/>
    <property type="match status" value="1"/>
</dbReference>
<dbReference type="InterPro" id="IPR004113">
    <property type="entry name" value="FAD-bd_oxidored_4_C"/>
</dbReference>
<dbReference type="PROSITE" id="PS51387">
    <property type="entry name" value="FAD_PCMH"/>
    <property type="match status" value="1"/>
</dbReference>
<reference evidence="7 8" key="1">
    <citation type="submission" date="2020-02" db="EMBL/GenBank/DDBJ databases">
        <title>Nitrogenibacter mangrovi gen. nov., sp. nov. isolated from mangrove sediment, a denitrifying betaproteobacterium.</title>
        <authorList>
            <person name="Liao H."/>
            <person name="Tian Y."/>
        </authorList>
    </citation>
    <scope>NUCLEOTIDE SEQUENCE [LARGE SCALE GENOMIC DNA]</scope>
    <source>
        <strain evidence="7 8">M9-3-2</strain>
    </source>
</reference>